<dbReference type="Proteomes" id="UP000010319">
    <property type="component" value="Unassembled WGS sequence"/>
</dbReference>
<accession>A0ABP2DYG2</accession>
<dbReference type="Pfam" id="PF06438">
    <property type="entry name" value="HasA"/>
    <property type="match status" value="1"/>
</dbReference>
<dbReference type="EMBL" id="AALC02000060">
    <property type="protein sequence ID" value="EEQ05357.1"/>
    <property type="molecule type" value="Genomic_DNA"/>
</dbReference>
<sequence>MINFFQFIKEIIMTVSIQFNAPLGSATLATYSQKLKVGDIKVMTIIKNAEAETEDTAHAKQALAKMCGSYINSEVDCGFISIDTGCSAENYPDMMIFRGELMYSKTPQNIFYGKLDSLMLGEGLISSLDGIGQQLKKLELKFSGLNITSEFDAAKTIAENKQGKVHKVIDGLVQGNLAPLLEILQTKGIDINIPLNDMAIASQLETTSEITVDTLTVDAVGVADNSDVLFA</sequence>
<protein>
    <recommendedName>
        <fullName evidence="3">Heme acquisition hemophore HasA</fullName>
    </recommendedName>
</protein>
<reference evidence="1" key="1">
    <citation type="submission" date="2008-12" db="EMBL/GenBank/DDBJ databases">
        <title>Annotation of the Yersinia bercovieri ATCC 43970 genome.</title>
        <authorList>
            <person name="Read T.D."/>
            <person name="Akmal A."/>
            <person name="Bishop-Lilly K."/>
            <person name="Chen P.E."/>
            <person name="Cook C."/>
            <person name="Kiley M.P."/>
            <person name="Lentz S."/>
            <person name="Mateczun A."/>
            <person name="Nagarajan N."/>
            <person name="Nolan N."/>
            <person name="Osborne B.I."/>
            <person name="Pop M."/>
            <person name="Sozhamannan S."/>
            <person name="Stewart A.C."/>
            <person name="Sulakvelidze A."/>
            <person name="Thomason B."/>
            <person name="Willner K."/>
            <person name="Zwick M.E."/>
        </authorList>
    </citation>
    <scope>NUCLEOTIDE SEQUENCE [LARGE SCALE GENOMIC DNA]</scope>
    <source>
        <strain evidence="1">ATCC 43970</strain>
    </source>
</reference>
<comment type="caution">
    <text evidence="1">The sequence shown here is derived from an EMBL/GenBank/DDBJ whole genome shotgun (WGS) entry which is preliminary data.</text>
</comment>
<keyword evidence="2" id="KW-1185">Reference proteome</keyword>
<evidence type="ECO:0008006" key="3">
    <source>
        <dbReference type="Google" id="ProtNLM"/>
    </source>
</evidence>
<organism evidence="1 2">
    <name type="scientific">Yersinia bercovieri ATCC 43970</name>
    <dbReference type="NCBI Taxonomy" id="349968"/>
    <lineage>
        <taxon>Bacteria</taxon>
        <taxon>Pseudomonadati</taxon>
        <taxon>Pseudomonadota</taxon>
        <taxon>Gammaproteobacteria</taxon>
        <taxon>Enterobacterales</taxon>
        <taxon>Yersiniaceae</taxon>
        <taxon>Yersinia</taxon>
    </lineage>
</organism>
<proteinExistence type="predicted"/>
<dbReference type="Gene3D" id="3.30.1500.10">
    <property type="entry name" value="Haem-binding HasA"/>
    <property type="match status" value="1"/>
</dbReference>
<name>A0ABP2DYG2_YERBE</name>
<gene>
    <name evidence="1" type="ORF">yberc0001_5590</name>
</gene>
<evidence type="ECO:0000313" key="1">
    <source>
        <dbReference type="EMBL" id="EEQ05357.1"/>
    </source>
</evidence>
<evidence type="ECO:0000313" key="2">
    <source>
        <dbReference type="Proteomes" id="UP000010319"/>
    </source>
</evidence>
<dbReference type="SUPFAM" id="SSF54621">
    <property type="entry name" value="Heme-binding protein A (HasA)"/>
    <property type="match status" value="1"/>
</dbReference>
<dbReference type="InterPro" id="IPR036912">
    <property type="entry name" value="HasA_haem-bd_sf"/>
</dbReference>
<dbReference type="InterPro" id="IPR010495">
    <property type="entry name" value="HasA_haem-bd"/>
</dbReference>